<dbReference type="EMBL" id="CATQJA010002608">
    <property type="protein sequence ID" value="CAJ0572864.1"/>
    <property type="molecule type" value="Genomic_DNA"/>
</dbReference>
<reference evidence="2" key="1">
    <citation type="submission" date="2023-06" db="EMBL/GenBank/DDBJ databases">
        <authorList>
            <person name="Delattre M."/>
        </authorList>
    </citation>
    <scope>NUCLEOTIDE SEQUENCE</scope>
    <source>
        <strain evidence="2">AF72</strain>
    </source>
</reference>
<accession>A0AA36G4Q8</accession>
<keyword evidence="1" id="KW-0732">Signal</keyword>
<name>A0AA36G4Q8_9BILA</name>
<keyword evidence="3" id="KW-1185">Reference proteome</keyword>
<gene>
    <name evidence="2" type="ORF">MSPICULIGERA_LOCUS11240</name>
</gene>
<sequence>MWRPLFVCAVFALLQLSTCRYQRVGFYSMDPYELLIQGGPDAGPQSRQFDDSSSGYLIPAKRHWRMAPSVFYEPQMSPPYYDMLFSG</sequence>
<dbReference type="Proteomes" id="UP001177023">
    <property type="component" value="Unassembled WGS sequence"/>
</dbReference>
<feature type="signal peptide" evidence="1">
    <location>
        <begin position="1"/>
        <end position="19"/>
    </location>
</feature>
<dbReference type="AlphaFoldDB" id="A0AA36G4Q8"/>
<evidence type="ECO:0000313" key="3">
    <source>
        <dbReference type="Proteomes" id="UP001177023"/>
    </source>
</evidence>
<evidence type="ECO:0000313" key="2">
    <source>
        <dbReference type="EMBL" id="CAJ0572864.1"/>
    </source>
</evidence>
<proteinExistence type="predicted"/>
<organism evidence="2 3">
    <name type="scientific">Mesorhabditis spiculigera</name>
    <dbReference type="NCBI Taxonomy" id="96644"/>
    <lineage>
        <taxon>Eukaryota</taxon>
        <taxon>Metazoa</taxon>
        <taxon>Ecdysozoa</taxon>
        <taxon>Nematoda</taxon>
        <taxon>Chromadorea</taxon>
        <taxon>Rhabditida</taxon>
        <taxon>Rhabditina</taxon>
        <taxon>Rhabditomorpha</taxon>
        <taxon>Rhabditoidea</taxon>
        <taxon>Rhabditidae</taxon>
        <taxon>Mesorhabditinae</taxon>
        <taxon>Mesorhabditis</taxon>
    </lineage>
</organism>
<protein>
    <submittedName>
        <fullName evidence="2">Uncharacterized protein</fullName>
    </submittedName>
</protein>
<comment type="caution">
    <text evidence="2">The sequence shown here is derived from an EMBL/GenBank/DDBJ whole genome shotgun (WGS) entry which is preliminary data.</text>
</comment>
<feature type="chain" id="PRO_5041237861" evidence="1">
    <location>
        <begin position="20"/>
        <end position="87"/>
    </location>
</feature>
<feature type="non-terminal residue" evidence="2">
    <location>
        <position position="87"/>
    </location>
</feature>
<evidence type="ECO:0000256" key="1">
    <source>
        <dbReference type="SAM" id="SignalP"/>
    </source>
</evidence>